<proteinExistence type="predicted"/>
<dbReference type="EMBL" id="DVHN01000021">
    <property type="protein sequence ID" value="HIR87720.1"/>
    <property type="molecule type" value="Genomic_DNA"/>
</dbReference>
<feature type="compositionally biased region" description="Acidic residues" evidence="1">
    <location>
        <begin position="413"/>
        <end position="431"/>
    </location>
</feature>
<dbReference type="AlphaFoldDB" id="A0A9D1JCG5"/>
<feature type="transmembrane region" description="Helical" evidence="2">
    <location>
        <begin position="369"/>
        <end position="390"/>
    </location>
</feature>
<dbReference type="Proteomes" id="UP000824201">
    <property type="component" value="Unassembled WGS sequence"/>
</dbReference>
<feature type="compositionally biased region" description="Basic and acidic residues" evidence="1">
    <location>
        <begin position="499"/>
        <end position="508"/>
    </location>
</feature>
<feature type="region of interest" description="Disordered" evidence="1">
    <location>
        <begin position="413"/>
        <end position="529"/>
    </location>
</feature>
<evidence type="ECO:0008006" key="6">
    <source>
        <dbReference type="Google" id="ProtNLM"/>
    </source>
</evidence>
<feature type="compositionally biased region" description="Low complexity" evidence="1">
    <location>
        <begin position="341"/>
        <end position="351"/>
    </location>
</feature>
<organism evidence="4 5">
    <name type="scientific">Candidatus Fimimorpha faecalis</name>
    <dbReference type="NCBI Taxonomy" id="2840824"/>
    <lineage>
        <taxon>Bacteria</taxon>
        <taxon>Bacillati</taxon>
        <taxon>Bacillota</taxon>
        <taxon>Clostridia</taxon>
        <taxon>Eubacteriales</taxon>
        <taxon>Candidatus Fimimorpha</taxon>
    </lineage>
</organism>
<dbReference type="PANTHER" id="PTHR21523:SF47">
    <property type="entry name" value="SALIVARY GLUE PROTEIN SGS-3"/>
    <property type="match status" value="1"/>
</dbReference>
<keyword evidence="2" id="KW-0812">Transmembrane</keyword>
<feature type="compositionally biased region" description="Basic and acidic residues" evidence="1">
    <location>
        <begin position="432"/>
        <end position="450"/>
    </location>
</feature>
<accession>A0A9D1JCG5</accession>
<evidence type="ECO:0000256" key="1">
    <source>
        <dbReference type="SAM" id="MobiDB-lite"/>
    </source>
</evidence>
<evidence type="ECO:0000313" key="4">
    <source>
        <dbReference type="EMBL" id="HIR87720.1"/>
    </source>
</evidence>
<feature type="region of interest" description="Disordered" evidence="1">
    <location>
        <begin position="52"/>
        <end position="174"/>
    </location>
</feature>
<dbReference type="PANTHER" id="PTHR21523">
    <property type="match status" value="1"/>
</dbReference>
<keyword evidence="3" id="KW-0732">Signal</keyword>
<feature type="signal peptide" evidence="3">
    <location>
        <begin position="1"/>
        <end position="28"/>
    </location>
</feature>
<reference evidence="4" key="2">
    <citation type="journal article" date="2021" name="PeerJ">
        <title>Extensive microbial diversity within the chicken gut microbiome revealed by metagenomics and culture.</title>
        <authorList>
            <person name="Gilroy R."/>
            <person name="Ravi A."/>
            <person name="Getino M."/>
            <person name="Pursley I."/>
            <person name="Horton D.L."/>
            <person name="Alikhan N.F."/>
            <person name="Baker D."/>
            <person name="Gharbi K."/>
            <person name="Hall N."/>
            <person name="Watson M."/>
            <person name="Adriaenssens E.M."/>
            <person name="Foster-Nyarko E."/>
            <person name="Jarju S."/>
            <person name="Secka A."/>
            <person name="Antonio M."/>
            <person name="Oren A."/>
            <person name="Chaudhuri R.R."/>
            <person name="La Ragione R."/>
            <person name="Hildebrand F."/>
            <person name="Pallen M.J."/>
        </authorList>
    </citation>
    <scope>NUCLEOTIDE SEQUENCE</scope>
    <source>
        <strain evidence="4">ChiW13-3771</strain>
    </source>
</reference>
<sequence>MRKYRKKLIGIWIGIAVSAATVFVPVTASGTESGEEKLYEDESLIEGEVIESGALVEPGVPATTQTTPEQTTPEQTTPEQTKPEQTTPEQTKPEQTTPEQTTPIQTTPEQTTPIQTTPEQTTPIQTTPEQTTPEQTTPIQTTPVQTTPEQTTPVQTTPEQTTPVQTTPEQTTEEDPITVSLFNGKTLEIERDIDESKVPDEFDIVTYSYKGKEIEIAESKSGLILFYLKDDGETANFYVYNEGKDSCIPFVKINSSSDEYIFLDLEEGSELLEGLESTKISVNGKTLPSWKPTEGETPKEDYIVYLINQENVRSLYHVNIETGVIESYYGQSLDPADAESGESGSSEIIGGDSVLQEDTSDRDELLRKIAIFGGGAVGITVLIIAGILLYRYLKKKMDQPEDEEDELYDDELYEDGEDDYEDDEEELDPDEAIERELAALEQEEWNKVSQEEENSTEEFQESGEDSDTQEEIDMDSLNKTFNDLASKKEADLQPDVETESSKDEEKPLKRNLKQVLEDDDDFEVTDFRD</sequence>
<evidence type="ECO:0000256" key="2">
    <source>
        <dbReference type="SAM" id="Phobius"/>
    </source>
</evidence>
<feature type="chain" id="PRO_5039457260" description="DUF4366 domain-containing protein" evidence="3">
    <location>
        <begin position="29"/>
        <end position="529"/>
    </location>
</feature>
<protein>
    <recommendedName>
        <fullName evidence="6">DUF4366 domain-containing protein</fullName>
    </recommendedName>
</protein>
<feature type="region of interest" description="Disordered" evidence="1">
    <location>
        <begin position="334"/>
        <end position="357"/>
    </location>
</feature>
<feature type="compositionally biased region" description="Acidic residues" evidence="1">
    <location>
        <begin position="517"/>
        <end position="529"/>
    </location>
</feature>
<name>A0A9D1JCG5_9FIRM</name>
<feature type="compositionally biased region" description="Acidic residues" evidence="1">
    <location>
        <begin position="451"/>
        <end position="474"/>
    </location>
</feature>
<feature type="compositionally biased region" description="Low complexity" evidence="1">
    <location>
        <begin position="63"/>
        <end position="170"/>
    </location>
</feature>
<comment type="caution">
    <text evidence="4">The sequence shown here is derived from an EMBL/GenBank/DDBJ whole genome shotgun (WGS) entry which is preliminary data.</text>
</comment>
<keyword evidence="2" id="KW-0472">Membrane</keyword>
<reference evidence="4" key="1">
    <citation type="submission" date="2020-10" db="EMBL/GenBank/DDBJ databases">
        <authorList>
            <person name="Gilroy R."/>
        </authorList>
    </citation>
    <scope>NUCLEOTIDE SEQUENCE</scope>
    <source>
        <strain evidence="4">ChiW13-3771</strain>
    </source>
</reference>
<evidence type="ECO:0000313" key="5">
    <source>
        <dbReference type="Proteomes" id="UP000824201"/>
    </source>
</evidence>
<keyword evidence="2" id="KW-1133">Transmembrane helix</keyword>
<gene>
    <name evidence="4" type="ORF">IAC96_02095</name>
</gene>
<evidence type="ECO:0000256" key="3">
    <source>
        <dbReference type="SAM" id="SignalP"/>
    </source>
</evidence>